<reference evidence="1 2" key="1">
    <citation type="submission" date="2011-04" db="EMBL/GenBank/DDBJ databases">
        <title>The Genome Sequence of Clostridium citroniae WAL-19142.</title>
        <authorList>
            <consortium name="The Broad Institute Genome Sequencing Platform"/>
            <person name="Earl A."/>
            <person name="Ward D."/>
            <person name="Feldgarden M."/>
            <person name="Gevers D."/>
            <person name="Warren Y.A."/>
            <person name="Tyrrell K.L."/>
            <person name="Citron D.M."/>
            <person name="Goldstein E.J."/>
            <person name="Daigneault M."/>
            <person name="Allen-Vercoe E."/>
            <person name="Young S.K."/>
            <person name="Zeng Q."/>
            <person name="Gargeya S."/>
            <person name="Fitzgerald M."/>
            <person name="Haas B."/>
            <person name="Abouelleil A."/>
            <person name="Alvarado L."/>
            <person name="Arachchi H.M."/>
            <person name="Berlin A."/>
            <person name="Brown A."/>
            <person name="Chapman S.B."/>
            <person name="Chen Z."/>
            <person name="Dunbar C."/>
            <person name="Freedman E."/>
            <person name="Gearin G."/>
            <person name="Gellesch M."/>
            <person name="Goldberg J."/>
            <person name="Griggs A."/>
            <person name="Gujja S."/>
            <person name="Heilman E.R."/>
            <person name="Heiman D."/>
            <person name="Howarth C."/>
            <person name="Larson L."/>
            <person name="Lui A."/>
            <person name="MacDonald P.J."/>
            <person name="Mehta T."/>
            <person name="Montmayeur A."/>
            <person name="Murphy C."/>
            <person name="Neiman D."/>
            <person name="Pearson M."/>
            <person name="Priest M."/>
            <person name="Roberts A."/>
            <person name="Saif S."/>
            <person name="Shea T."/>
            <person name="Shenoy N."/>
            <person name="Sisk P."/>
            <person name="Stolte C."/>
            <person name="Sykes S."/>
            <person name="White J."/>
            <person name="Yandava C."/>
            <person name="Wortman J."/>
            <person name="Nusbaum C."/>
            <person name="Birren B."/>
        </authorList>
    </citation>
    <scope>NUCLEOTIDE SEQUENCE [LARGE SCALE GENOMIC DNA]</scope>
    <source>
        <strain evidence="1 2">WAL-19142</strain>
    </source>
</reference>
<dbReference type="OrthoDB" id="9807630at2"/>
<dbReference type="Gene3D" id="3.40.50.1000">
    <property type="entry name" value="HAD superfamily/HAD-like"/>
    <property type="match status" value="1"/>
</dbReference>
<name>A0A0J9CAT6_9FIRM</name>
<proteinExistence type="predicted"/>
<dbReference type="InterPro" id="IPR036412">
    <property type="entry name" value="HAD-like_sf"/>
</dbReference>
<dbReference type="AlphaFoldDB" id="A0A0J9CAT6"/>
<accession>A0A0J9CAT6</accession>
<dbReference type="SFLD" id="SFLDG01129">
    <property type="entry name" value="C1.5:_HAD__Beta-PGM__Phosphata"/>
    <property type="match status" value="1"/>
</dbReference>
<dbReference type="EMBL" id="ADLK01000011">
    <property type="protein sequence ID" value="KMW22252.1"/>
    <property type="molecule type" value="Genomic_DNA"/>
</dbReference>
<dbReference type="GO" id="GO:0005829">
    <property type="term" value="C:cytosol"/>
    <property type="evidence" value="ECO:0007669"/>
    <property type="project" value="TreeGrafter"/>
</dbReference>
<dbReference type="GeneID" id="93164565"/>
<dbReference type="PANTHER" id="PTHR43434:SF1">
    <property type="entry name" value="PHOSPHOGLYCOLATE PHOSPHATASE"/>
    <property type="match status" value="1"/>
</dbReference>
<dbReference type="InterPro" id="IPR041492">
    <property type="entry name" value="HAD_2"/>
</dbReference>
<dbReference type="Gene3D" id="1.10.150.240">
    <property type="entry name" value="Putative phosphatase, domain 2"/>
    <property type="match status" value="1"/>
</dbReference>
<dbReference type="PATRIC" id="fig|742734.4.peg.1582"/>
<protein>
    <recommendedName>
        <fullName evidence="3">HAD-superfamily hydrolase</fullName>
    </recommendedName>
</protein>
<dbReference type="InterPro" id="IPR050155">
    <property type="entry name" value="HAD-like_hydrolase_sf"/>
</dbReference>
<gene>
    <name evidence="1" type="ORF">HMPREF9470_01481</name>
</gene>
<dbReference type="GO" id="GO:0008967">
    <property type="term" value="F:phosphoglycolate phosphatase activity"/>
    <property type="evidence" value="ECO:0007669"/>
    <property type="project" value="TreeGrafter"/>
</dbReference>
<dbReference type="SFLD" id="SFLDG01135">
    <property type="entry name" value="C1.5.6:_HAD__Beta-PGM__Phospha"/>
    <property type="match status" value="1"/>
</dbReference>
<dbReference type="SUPFAM" id="SSF56784">
    <property type="entry name" value="HAD-like"/>
    <property type="match status" value="1"/>
</dbReference>
<dbReference type="InterPro" id="IPR023198">
    <property type="entry name" value="PGP-like_dom2"/>
</dbReference>
<evidence type="ECO:0000313" key="2">
    <source>
        <dbReference type="Proteomes" id="UP000037392"/>
    </source>
</evidence>
<evidence type="ECO:0008006" key="3">
    <source>
        <dbReference type="Google" id="ProtNLM"/>
    </source>
</evidence>
<dbReference type="Proteomes" id="UP000037392">
    <property type="component" value="Unassembled WGS sequence"/>
</dbReference>
<evidence type="ECO:0000313" key="1">
    <source>
        <dbReference type="EMBL" id="KMW22252.1"/>
    </source>
</evidence>
<sequence>MPGYQALLTDLDGTLIHSQDCICDALLAAFQTVSKVTPSKEEIMGMFGLPVEVMLTTLTDISPDDKETIADFIEEYKRQYPIHMERARLIDGALETVKYIEGLGCPVCLITSERRKNAAHILGRMGLDRYIRFMVTRDDVTCFKPDPEPILKGAAACGTAPKGCVYIGESPFDIEAGVAAGVFTVAVPSGNWPVDSLVEQSPDCVVKDITELCSIFDESRRRRTI</sequence>
<dbReference type="RefSeq" id="WP_045091780.1">
    <property type="nucleotide sequence ID" value="NZ_KQ235876.1"/>
</dbReference>
<dbReference type="GO" id="GO:0006281">
    <property type="term" value="P:DNA repair"/>
    <property type="evidence" value="ECO:0007669"/>
    <property type="project" value="TreeGrafter"/>
</dbReference>
<organism evidence="1 2">
    <name type="scientific">[Clostridium] citroniae WAL-19142</name>
    <dbReference type="NCBI Taxonomy" id="742734"/>
    <lineage>
        <taxon>Bacteria</taxon>
        <taxon>Bacillati</taxon>
        <taxon>Bacillota</taxon>
        <taxon>Clostridia</taxon>
        <taxon>Lachnospirales</taxon>
        <taxon>Lachnospiraceae</taxon>
        <taxon>Enterocloster</taxon>
    </lineage>
</organism>
<dbReference type="InterPro" id="IPR023214">
    <property type="entry name" value="HAD_sf"/>
</dbReference>
<comment type="caution">
    <text evidence="1">The sequence shown here is derived from an EMBL/GenBank/DDBJ whole genome shotgun (WGS) entry which is preliminary data.</text>
</comment>
<dbReference type="Pfam" id="PF13419">
    <property type="entry name" value="HAD_2"/>
    <property type="match status" value="1"/>
</dbReference>
<dbReference type="SFLD" id="SFLDS00003">
    <property type="entry name" value="Haloacid_Dehalogenase"/>
    <property type="match status" value="1"/>
</dbReference>
<dbReference type="PANTHER" id="PTHR43434">
    <property type="entry name" value="PHOSPHOGLYCOLATE PHOSPHATASE"/>
    <property type="match status" value="1"/>
</dbReference>